<proteinExistence type="predicted"/>
<protein>
    <recommendedName>
        <fullName evidence="5">DUF4840 domain-containing protein</fullName>
    </recommendedName>
</protein>
<dbReference type="KEGG" id="cant:NCTC13489_01906"/>
<dbReference type="STRING" id="266748.HY04_04490"/>
<sequence>MKNLKYIVLFLLLPIILYSCTDKMTTNNPQQGEVKENKYPSSEDAVQNGKNDLMALLKNKSFNIDIDAAALEKSIPNTPIPVYEVSFERLLTSESDSLATISEDSRKLNTPLVTENKVIAVITTSKIENGWQLNEITNPSLSNDLNEIRGSLQMNAPISVFEIPNINATLYEAKMDGRAMYFTNYKGQSLRQPVPGDSLMKQLRVDAQIFQRKFGEQLKKGPLVK</sequence>
<feature type="signal peptide" evidence="2">
    <location>
        <begin position="1"/>
        <end position="21"/>
    </location>
</feature>
<evidence type="ECO:0008006" key="5">
    <source>
        <dbReference type="Google" id="ProtNLM"/>
    </source>
</evidence>
<dbReference type="EMBL" id="LR134441">
    <property type="protein sequence ID" value="VEI00019.1"/>
    <property type="molecule type" value="Genomic_DNA"/>
</dbReference>
<feature type="chain" id="PRO_5018791750" description="DUF4840 domain-containing protein" evidence="2">
    <location>
        <begin position="22"/>
        <end position="225"/>
    </location>
</feature>
<accession>A0A3S4UYV7</accession>
<evidence type="ECO:0000256" key="1">
    <source>
        <dbReference type="SAM" id="MobiDB-lite"/>
    </source>
</evidence>
<reference evidence="3 4" key="1">
    <citation type="submission" date="2018-12" db="EMBL/GenBank/DDBJ databases">
        <authorList>
            <consortium name="Pathogen Informatics"/>
        </authorList>
    </citation>
    <scope>NUCLEOTIDE SEQUENCE [LARGE SCALE GENOMIC DNA]</scope>
    <source>
        <strain evidence="3 4">NCTC13489</strain>
    </source>
</reference>
<feature type="region of interest" description="Disordered" evidence="1">
    <location>
        <begin position="26"/>
        <end position="45"/>
    </location>
</feature>
<evidence type="ECO:0000256" key="2">
    <source>
        <dbReference type="SAM" id="SignalP"/>
    </source>
</evidence>
<dbReference type="PROSITE" id="PS51257">
    <property type="entry name" value="PROKAR_LIPOPROTEIN"/>
    <property type="match status" value="1"/>
</dbReference>
<evidence type="ECO:0000313" key="3">
    <source>
        <dbReference type="EMBL" id="VEI00019.1"/>
    </source>
</evidence>
<dbReference type="RefSeq" id="WP_126337162.1">
    <property type="nucleotide sequence ID" value="NZ_FOIX01000001.1"/>
</dbReference>
<name>A0A3S4UYV7_9FLAO</name>
<dbReference type="AlphaFoldDB" id="A0A3S4UYV7"/>
<organism evidence="3 4">
    <name type="scientific">Kaistella antarctica</name>
    <dbReference type="NCBI Taxonomy" id="266748"/>
    <lineage>
        <taxon>Bacteria</taxon>
        <taxon>Pseudomonadati</taxon>
        <taxon>Bacteroidota</taxon>
        <taxon>Flavobacteriia</taxon>
        <taxon>Flavobacteriales</taxon>
        <taxon>Weeksellaceae</taxon>
        <taxon>Chryseobacterium group</taxon>
        <taxon>Kaistella</taxon>
    </lineage>
</organism>
<dbReference type="OrthoDB" id="1262738at2"/>
<dbReference type="Proteomes" id="UP000270036">
    <property type="component" value="Chromosome"/>
</dbReference>
<gene>
    <name evidence="3" type="ORF">NCTC13489_01906</name>
</gene>
<evidence type="ECO:0000313" key="4">
    <source>
        <dbReference type="Proteomes" id="UP000270036"/>
    </source>
</evidence>
<keyword evidence="2" id="KW-0732">Signal</keyword>